<evidence type="ECO:0000259" key="3">
    <source>
        <dbReference type="PROSITE" id="PS51186"/>
    </source>
</evidence>
<feature type="domain" description="N-acetyltransferase" evidence="3">
    <location>
        <begin position="11"/>
        <end position="164"/>
    </location>
</feature>
<evidence type="ECO:0000313" key="4">
    <source>
        <dbReference type="EMBL" id="MBJ7594452.1"/>
    </source>
</evidence>
<accession>A0A2W5Z969</accession>
<dbReference type="InterPro" id="IPR016181">
    <property type="entry name" value="Acyl_CoA_acyltransferase"/>
</dbReference>
<gene>
    <name evidence="5" type="ORF">DLM65_04950</name>
    <name evidence="4" type="ORF">JF886_06230</name>
</gene>
<dbReference type="PANTHER" id="PTHR43877">
    <property type="entry name" value="AMINOALKYLPHOSPHONATE N-ACETYLTRANSFERASE-RELATED-RELATED"/>
    <property type="match status" value="1"/>
</dbReference>
<organism evidence="5 6">
    <name type="scientific">Candidatus Aeolococcus gillhamiae</name>
    <dbReference type="NCBI Taxonomy" id="3127015"/>
    <lineage>
        <taxon>Bacteria</taxon>
        <taxon>Bacillati</taxon>
        <taxon>Candidatus Dormiibacterota</taxon>
        <taxon>Candidatus Dormibacteria</taxon>
        <taxon>Candidatus Aeolococcales</taxon>
        <taxon>Candidatus Aeolococcaceae</taxon>
        <taxon>Candidatus Aeolococcus</taxon>
    </lineage>
</organism>
<name>A0A2W5Z969_9BACT</name>
<evidence type="ECO:0000256" key="1">
    <source>
        <dbReference type="ARBA" id="ARBA00022679"/>
    </source>
</evidence>
<dbReference type="InterPro" id="IPR050832">
    <property type="entry name" value="Bact_Acetyltransf"/>
</dbReference>
<accession>A0A934JZI3</accession>
<evidence type="ECO:0000313" key="5">
    <source>
        <dbReference type="EMBL" id="PZR81922.1"/>
    </source>
</evidence>
<dbReference type="EMBL" id="JAEKNS010000068">
    <property type="protein sequence ID" value="MBJ7594452.1"/>
    <property type="molecule type" value="Genomic_DNA"/>
</dbReference>
<dbReference type="Gene3D" id="3.40.630.30">
    <property type="match status" value="1"/>
</dbReference>
<reference evidence="5 6" key="1">
    <citation type="journal article" date="2017" name="Nature">
        <title>Atmospheric trace gases support primary production in Antarctic desert surface soil.</title>
        <authorList>
            <person name="Ji M."/>
            <person name="Greening C."/>
            <person name="Vanwonterghem I."/>
            <person name="Carere C.R."/>
            <person name="Bay S.K."/>
            <person name="Steen J.A."/>
            <person name="Montgomery K."/>
            <person name="Lines T."/>
            <person name="Beardall J."/>
            <person name="van Dorst J."/>
            <person name="Snape I."/>
            <person name="Stott M.B."/>
            <person name="Hugenholtz P."/>
            <person name="Ferrari B.C."/>
        </authorList>
    </citation>
    <scope>NUCLEOTIDE SEQUENCE [LARGE SCALE GENOMIC DNA]</scope>
    <source>
        <strain evidence="5">RRmetagenome_bin12</strain>
    </source>
</reference>
<dbReference type="PROSITE" id="PS51186">
    <property type="entry name" value="GNAT"/>
    <property type="match status" value="1"/>
</dbReference>
<keyword evidence="1" id="KW-0808">Transferase</keyword>
<evidence type="ECO:0000256" key="2">
    <source>
        <dbReference type="ARBA" id="ARBA00023315"/>
    </source>
</evidence>
<dbReference type="EMBL" id="QHBU01000088">
    <property type="protein sequence ID" value="PZR81922.1"/>
    <property type="molecule type" value="Genomic_DNA"/>
</dbReference>
<reference evidence="5" key="2">
    <citation type="submission" date="2018-05" db="EMBL/GenBank/DDBJ databases">
        <authorList>
            <person name="Ferrari B."/>
        </authorList>
    </citation>
    <scope>NUCLEOTIDE SEQUENCE</scope>
    <source>
        <strain evidence="5">RRmetagenome_bin12</strain>
    </source>
</reference>
<protein>
    <submittedName>
        <fullName evidence="5">GNAT family N-acetyltransferase</fullName>
    </submittedName>
</protein>
<dbReference type="Proteomes" id="UP000606991">
    <property type="component" value="Unassembled WGS sequence"/>
</dbReference>
<proteinExistence type="predicted"/>
<evidence type="ECO:0000313" key="6">
    <source>
        <dbReference type="Proteomes" id="UP000248724"/>
    </source>
</evidence>
<sequence length="164" mass="17664">MEVQVRRGDLADVDSLEPLWAGMVEQHREVAAAEWPVRAAADAWRIRQAEYRAWLADGSGTLFVAEPVGVVAPVGYAMLQVHAPGATWDLGAQVGEVESLAVAAAARGAGVGTALLAACRAELSSRGIVYWSVAVVEANRGAVRLYEREGFRAYYRLLLGEVER</sequence>
<dbReference type="Proteomes" id="UP000248724">
    <property type="component" value="Unassembled WGS sequence"/>
</dbReference>
<dbReference type="RefSeq" id="WP_337310666.1">
    <property type="nucleotide sequence ID" value="NZ_JAEKNS010000068.1"/>
</dbReference>
<dbReference type="SUPFAM" id="SSF55729">
    <property type="entry name" value="Acyl-CoA N-acyltransferases (Nat)"/>
    <property type="match status" value="1"/>
</dbReference>
<comment type="caution">
    <text evidence="5">The sequence shown here is derived from an EMBL/GenBank/DDBJ whole genome shotgun (WGS) entry which is preliminary data.</text>
</comment>
<dbReference type="GO" id="GO:0016747">
    <property type="term" value="F:acyltransferase activity, transferring groups other than amino-acyl groups"/>
    <property type="evidence" value="ECO:0007669"/>
    <property type="project" value="InterPro"/>
</dbReference>
<dbReference type="InterPro" id="IPR000182">
    <property type="entry name" value="GNAT_dom"/>
</dbReference>
<evidence type="ECO:0000313" key="7">
    <source>
        <dbReference type="Proteomes" id="UP000606991"/>
    </source>
</evidence>
<dbReference type="AlphaFoldDB" id="A0A2W5Z969"/>
<dbReference type="Pfam" id="PF00583">
    <property type="entry name" value="Acetyltransf_1"/>
    <property type="match status" value="1"/>
</dbReference>
<reference evidence="4 7" key="3">
    <citation type="submission" date="2020-10" db="EMBL/GenBank/DDBJ databases">
        <title>Ca. Dormibacterota MAGs.</title>
        <authorList>
            <person name="Montgomery K."/>
        </authorList>
    </citation>
    <scope>NUCLEOTIDE SEQUENCE [LARGE SCALE GENOMIC DNA]</scope>
    <source>
        <strain evidence="4">SC8812_S17_18</strain>
    </source>
</reference>
<keyword evidence="2" id="KW-0012">Acyltransferase</keyword>